<evidence type="ECO:0000256" key="1">
    <source>
        <dbReference type="SAM" id="MobiDB-lite"/>
    </source>
</evidence>
<dbReference type="AlphaFoldDB" id="A0A176VFD1"/>
<protein>
    <submittedName>
        <fullName evidence="2">Uncharacterized protein</fullName>
    </submittedName>
</protein>
<comment type="caution">
    <text evidence="2">The sequence shown here is derived from an EMBL/GenBank/DDBJ whole genome shotgun (WGS) entry which is preliminary data.</text>
</comment>
<dbReference type="EMBL" id="LVLJ01003829">
    <property type="protein sequence ID" value="OAE19560.1"/>
    <property type="molecule type" value="Genomic_DNA"/>
</dbReference>
<dbReference type="PANTHER" id="PTHR34484">
    <property type="entry name" value="OS02G0832600 PROTEIN"/>
    <property type="match status" value="1"/>
</dbReference>
<feature type="region of interest" description="Disordered" evidence="1">
    <location>
        <begin position="354"/>
        <end position="374"/>
    </location>
</feature>
<feature type="compositionally biased region" description="Basic and acidic residues" evidence="1">
    <location>
        <begin position="32"/>
        <end position="43"/>
    </location>
</feature>
<dbReference type="PANTHER" id="PTHR34484:SF2">
    <property type="entry name" value="OS02G0832600 PROTEIN"/>
    <property type="match status" value="1"/>
</dbReference>
<feature type="region of interest" description="Disordered" evidence="1">
    <location>
        <begin position="32"/>
        <end position="58"/>
    </location>
</feature>
<evidence type="ECO:0000313" key="2">
    <source>
        <dbReference type="EMBL" id="OAE19560.1"/>
    </source>
</evidence>
<feature type="region of interest" description="Disordered" evidence="1">
    <location>
        <begin position="138"/>
        <end position="171"/>
    </location>
</feature>
<sequence length="374" mass="41343">MRNTQKMTGSRDEEDDVVVQPMGWRGELIRVRKERDGSSDGRRAGGGNLRRTSSTAGVTGVSRAVTSVVLSGPPGCLTCSRTIALRLTARRITCPRRPGSRKFQNLPEAQRQETFERGKRRYIFSRRARFPVRNRRIRSPAGSLGSGPTVNRSKARGRYNNSKHRFSKRRMPCAPRNTTSFIMRANKFGIKAPIYTPVCPTTAGTPTVSSVPWQKEILGDGQVASDLGVNAYGSMNGCIRLKADADDMDFEGDRDLGSVSCNESDTDQCSFQPASSVQQVEERIDHCLQRFELLSSNNSSLPSRTNASTQSLVAKVEEQENHIHYLEEVNMSLHQQLWATLEELTELRKRLTNDRTGSGAAVTDESLGDGSCAA</sequence>
<keyword evidence="3" id="KW-1185">Reference proteome</keyword>
<evidence type="ECO:0000313" key="3">
    <source>
        <dbReference type="Proteomes" id="UP000077202"/>
    </source>
</evidence>
<accession>A0A176VFD1</accession>
<gene>
    <name evidence="2" type="ORF">AXG93_960s1150</name>
</gene>
<dbReference type="Proteomes" id="UP000077202">
    <property type="component" value="Unassembled WGS sequence"/>
</dbReference>
<proteinExistence type="predicted"/>
<name>A0A176VFD1_MARPO</name>
<organism evidence="2 3">
    <name type="scientific">Marchantia polymorpha subsp. ruderalis</name>
    <dbReference type="NCBI Taxonomy" id="1480154"/>
    <lineage>
        <taxon>Eukaryota</taxon>
        <taxon>Viridiplantae</taxon>
        <taxon>Streptophyta</taxon>
        <taxon>Embryophyta</taxon>
        <taxon>Marchantiophyta</taxon>
        <taxon>Marchantiopsida</taxon>
        <taxon>Marchantiidae</taxon>
        <taxon>Marchantiales</taxon>
        <taxon>Marchantiaceae</taxon>
        <taxon>Marchantia</taxon>
    </lineage>
</organism>
<reference evidence="2" key="1">
    <citation type="submission" date="2016-03" db="EMBL/GenBank/DDBJ databases">
        <title>Mechanisms controlling the formation of the plant cell surface in tip-growing cells are functionally conserved among land plants.</title>
        <authorList>
            <person name="Honkanen S."/>
            <person name="Jones V.A."/>
            <person name="Morieri G."/>
            <person name="Champion C."/>
            <person name="Hetherington A.J."/>
            <person name="Kelly S."/>
            <person name="Saint-Marcoux D."/>
            <person name="Proust H."/>
            <person name="Prescott H."/>
            <person name="Dolan L."/>
        </authorList>
    </citation>
    <scope>NUCLEOTIDE SEQUENCE [LARGE SCALE GENOMIC DNA]</scope>
    <source>
        <tissue evidence="2">Whole gametophyte</tissue>
    </source>
</reference>
<feature type="compositionally biased region" description="Basic residues" evidence="1">
    <location>
        <begin position="153"/>
        <end position="171"/>
    </location>
</feature>